<evidence type="ECO:0000313" key="9">
    <source>
        <dbReference type="Proteomes" id="UP001497516"/>
    </source>
</evidence>
<name>A0AAV2EIX5_9ROSI</name>
<evidence type="ECO:0000256" key="6">
    <source>
        <dbReference type="SAM" id="MobiDB-lite"/>
    </source>
</evidence>
<feature type="domain" description="C3H1-type" evidence="7">
    <location>
        <begin position="188"/>
        <end position="216"/>
    </location>
</feature>
<keyword evidence="3 5" id="KW-0863">Zinc-finger</keyword>
<evidence type="ECO:0000256" key="2">
    <source>
        <dbReference type="ARBA" id="ARBA00022737"/>
    </source>
</evidence>
<keyword evidence="4 5" id="KW-0862">Zinc</keyword>
<evidence type="ECO:0000256" key="5">
    <source>
        <dbReference type="PROSITE-ProRule" id="PRU00723"/>
    </source>
</evidence>
<feature type="compositionally biased region" description="Low complexity" evidence="6">
    <location>
        <begin position="282"/>
        <end position="296"/>
    </location>
</feature>
<keyword evidence="1 5" id="KW-0479">Metal-binding</keyword>
<gene>
    <name evidence="8" type="ORF">LTRI10_LOCUS26609</name>
</gene>
<feature type="compositionally biased region" description="Polar residues" evidence="6">
    <location>
        <begin position="256"/>
        <end position="281"/>
    </location>
</feature>
<dbReference type="FunFam" id="4.10.1000.10:FF:000001">
    <property type="entry name" value="zinc finger CCCH domain-containing protein 15-like"/>
    <property type="match status" value="1"/>
</dbReference>
<evidence type="ECO:0000256" key="4">
    <source>
        <dbReference type="ARBA" id="ARBA00022833"/>
    </source>
</evidence>
<dbReference type="SUPFAM" id="SSF90229">
    <property type="entry name" value="CCCH zinc finger"/>
    <property type="match status" value="1"/>
</dbReference>
<feature type="compositionally biased region" description="Gly residues" evidence="6">
    <location>
        <begin position="67"/>
        <end position="79"/>
    </location>
</feature>
<dbReference type="GO" id="GO:0003729">
    <property type="term" value="F:mRNA binding"/>
    <property type="evidence" value="ECO:0007669"/>
    <property type="project" value="InterPro"/>
</dbReference>
<dbReference type="AlphaFoldDB" id="A0AAV2EIX5"/>
<evidence type="ECO:0000256" key="3">
    <source>
        <dbReference type="ARBA" id="ARBA00022771"/>
    </source>
</evidence>
<feature type="region of interest" description="Disordered" evidence="6">
    <location>
        <begin position="44"/>
        <end position="93"/>
    </location>
</feature>
<dbReference type="EMBL" id="OZ034817">
    <property type="protein sequence ID" value="CAL1385475.1"/>
    <property type="molecule type" value="Genomic_DNA"/>
</dbReference>
<dbReference type="PROSITE" id="PS50103">
    <property type="entry name" value="ZF_C3H1"/>
    <property type="match status" value="1"/>
</dbReference>
<keyword evidence="9" id="KW-1185">Reference proteome</keyword>
<organism evidence="8 9">
    <name type="scientific">Linum trigynum</name>
    <dbReference type="NCBI Taxonomy" id="586398"/>
    <lineage>
        <taxon>Eukaryota</taxon>
        <taxon>Viridiplantae</taxon>
        <taxon>Streptophyta</taxon>
        <taxon>Embryophyta</taxon>
        <taxon>Tracheophyta</taxon>
        <taxon>Spermatophyta</taxon>
        <taxon>Magnoliopsida</taxon>
        <taxon>eudicotyledons</taxon>
        <taxon>Gunneridae</taxon>
        <taxon>Pentapetalae</taxon>
        <taxon>rosids</taxon>
        <taxon>fabids</taxon>
        <taxon>Malpighiales</taxon>
        <taxon>Linaceae</taxon>
        <taxon>Linum</taxon>
    </lineage>
</organism>
<evidence type="ECO:0000259" key="7">
    <source>
        <dbReference type="PROSITE" id="PS50103"/>
    </source>
</evidence>
<feature type="compositionally biased region" description="Low complexity" evidence="6">
    <location>
        <begin position="80"/>
        <end position="93"/>
    </location>
</feature>
<feature type="compositionally biased region" description="Low complexity" evidence="6">
    <location>
        <begin position="143"/>
        <end position="158"/>
    </location>
</feature>
<dbReference type="InterPro" id="IPR036855">
    <property type="entry name" value="Znf_CCCH_sf"/>
</dbReference>
<sequence>MSGSEKAVNRLSLNSPLLRYLQGAAAARSPTVLFPHDFDGADAENAFSSPSPVSKKNQFSSSSGSNGRVGGGSSTGGTSFGRSTASSSPLSSLSSLENARKSSVFGVGPLKAMEDDVLVMDAIGVASDVGGTARVCGRTRVLSESGGSSSNNSSSSSSRNKINKTELSSSSGNKINKTELSSSSGNKINKTELCRAWEDHGYCRYVTKCQFAHGKEELRPTGYIVKNKSEVGSNRSLTPPSYPTKSLMYSPGMTEASATANQTRYASNTPEHSNRGTSSFMRSELSSRGSMRSSTSDARVSISTPPRIDLSSRSSTSIKKPEGFRILSSSNTSSCDWSPLDDNIEVFLPPYAGKSTSREDVNAYIDRILHGPSTKKRLPAFTRFFP</sequence>
<keyword evidence="2" id="KW-0677">Repeat</keyword>
<evidence type="ECO:0000313" key="8">
    <source>
        <dbReference type="EMBL" id="CAL1385475.1"/>
    </source>
</evidence>
<feature type="compositionally biased region" description="Polar residues" evidence="6">
    <location>
        <begin position="165"/>
        <end position="185"/>
    </location>
</feature>
<feature type="region of interest" description="Disordered" evidence="6">
    <location>
        <begin position="142"/>
        <end position="185"/>
    </location>
</feature>
<reference evidence="8 9" key="1">
    <citation type="submission" date="2024-04" db="EMBL/GenBank/DDBJ databases">
        <authorList>
            <person name="Fracassetti M."/>
        </authorList>
    </citation>
    <scope>NUCLEOTIDE SEQUENCE [LARGE SCALE GENOMIC DNA]</scope>
</reference>
<dbReference type="Pfam" id="PF00642">
    <property type="entry name" value="zf-CCCH"/>
    <property type="match status" value="1"/>
</dbReference>
<feature type="compositionally biased region" description="Low complexity" evidence="6">
    <location>
        <begin position="51"/>
        <end position="66"/>
    </location>
</feature>
<dbReference type="PANTHER" id="PTHR12547:SF18">
    <property type="entry name" value="PROTEIN TIS11"/>
    <property type="match status" value="1"/>
</dbReference>
<feature type="region of interest" description="Disordered" evidence="6">
    <location>
        <begin position="254"/>
        <end position="316"/>
    </location>
</feature>
<dbReference type="SMART" id="SM00356">
    <property type="entry name" value="ZnF_C3H1"/>
    <property type="match status" value="1"/>
</dbReference>
<proteinExistence type="predicted"/>
<protein>
    <recommendedName>
        <fullName evidence="7">C3H1-type domain-containing protein</fullName>
    </recommendedName>
</protein>
<evidence type="ECO:0000256" key="1">
    <source>
        <dbReference type="ARBA" id="ARBA00022723"/>
    </source>
</evidence>
<feature type="zinc finger region" description="C3H1-type" evidence="5">
    <location>
        <begin position="188"/>
        <end position="216"/>
    </location>
</feature>
<dbReference type="Gene3D" id="4.10.1000.10">
    <property type="entry name" value="Zinc finger, CCCH-type"/>
    <property type="match status" value="1"/>
</dbReference>
<accession>A0AAV2EIX5</accession>
<dbReference type="InterPro" id="IPR000571">
    <property type="entry name" value="Znf_CCCH"/>
</dbReference>
<dbReference type="Proteomes" id="UP001497516">
    <property type="component" value="Chromosome 4"/>
</dbReference>
<dbReference type="InterPro" id="IPR045877">
    <property type="entry name" value="ZFP36-like"/>
</dbReference>
<dbReference type="PANTHER" id="PTHR12547">
    <property type="entry name" value="CCCH ZINC FINGER/TIS11-RELATED"/>
    <property type="match status" value="1"/>
</dbReference>
<dbReference type="GO" id="GO:0008270">
    <property type="term" value="F:zinc ion binding"/>
    <property type="evidence" value="ECO:0007669"/>
    <property type="project" value="UniProtKB-KW"/>
</dbReference>